<protein>
    <submittedName>
        <fullName evidence="1">Uncharacterized protein</fullName>
    </submittedName>
</protein>
<reference evidence="1 2" key="1">
    <citation type="submission" date="2014-02" db="EMBL/GenBank/DDBJ databases">
        <title>Draft genome sequence of Lysinibacillus massiliensis CCUG 49529.</title>
        <authorList>
            <person name="Zhang F."/>
            <person name="Wang G."/>
            <person name="Zhang L."/>
        </authorList>
    </citation>
    <scope>NUCLEOTIDE SEQUENCE [LARGE SCALE GENOMIC DNA]</scope>
    <source>
        <strain evidence="1 2">CCUG 49529</strain>
    </source>
</reference>
<evidence type="ECO:0000313" key="1">
    <source>
        <dbReference type="EMBL" id="KGR91354.1"/>
    </source>
</evidence>
<comment type="caution">
    <text evidence="1">The sequence shown here is derived from an EMBL/GenBank/DDBJ whole genome shotgun (WGS) entry which is preliminary data.</text>
</comment>
<sequence length="186" mass="22056">MKNKENARFIRRENIEVSKSLTISMVKTKLYCMYDLMIIPGPYNRSLDVEILRDLLNGKLDEIISKEISDKKLSLNSYEYVFQQLSKRLNKQFNIFMKNDKDFKYEMKMFLPVLKLRLLEQFDTKLLYGAFTEETVLVMERIAKGDFDELFLDFLKEEKNNLTIDNCILSINSFISLINEDIKNAM</sequence>
<accession>A0A0A3J2X2</accession>
<organism evidence="1 2">
    <name type="scientific">Ureibacillus massiliensis 4400831 = CIP 108448 = CCUG 49529</name>
    <dbReference type="NCBI Taxonomy" id="1211035"/>
    <lineage>
        <taxon>Bacteria</taxon>
        <taxon>Bacillati</taxon>
        <taxon>Bacillota</taxon>
        <taxon>Bacilli</taxon>
        <taxon>Bacillales</taxon>
        <taxon>Caryophanaceae</taxon>
        <taxon>Ureibacillus</taxon>
    </lineage>
</organism>
<gene>
    <name evidence="1" type="ORF">CD30_05930</name>
</gene>
<dbReference type="EMBL" id="JPVQ01000007">
    <property type="protein sequence ID" value="KGR91354.1"/>
    <property type="molecule type" value="Genomic_DNA"/>
</dbReference>
<dbReference type="Proteomes" id="UP000030595">
    <property type="component" value="Unassembled WGS sequence"/>
</dbReference>
<evidence type="ECO:0000313" key="2">
    <source>
        <dbReference type="Proteomes" id="UP000030595"/>
    </source>
</evidence>
<proteinExistence type="predicted"/>
<name>A0A0A3J2X2_9BACL</name>
<dbReference type="AlphaFoldDB" id="A0A0A3J2X2"/>
<dbReference type="RefSeq" id="WP_036173733.1">
    <property type="nucleotide sequence ID" value="NZ_AVCZ01000007.1"/>
</dbReference>
<keyword evidence="2" id="KW-1185">Reference proteome</keyword>